<dbReference type="Proteomes" id="UP000325945">
    <property type="component" value="Unassembled WGS sequence"/>
</dbReference>
<accession>A0A5N6XH32</accession>
<protein>
    <submittedName>
        <fullName evidence="1">Uncharacterized protein</fullName>
    </submittedName>
</protein>
<reference evidence="2" key="1">
    <citation type="submission" date="2019-04" db="EMBL/GenBank/DDBJ databases">
        <title>Friends and foes A comparative genomics studyof 23 Aspergillus species from section Flavi.</title>
        <authorList>
            <consortium name="DOE Joint Genome Institute"/>
            <person name="Kjaerbolling I."/>
            <person name="Vesth T."/>
            <person name="Frisvad J.C."/>
            <person name="Nybo J.L."/>
            <person name="Theobald S."/>
            <person name="Kildgaard S."/>
            <person name="Isbrandt T."/>
            <person name="Kuo A."/>
            <person name="Sato A."/>
            <person name="Lyhne E.K."/>
            <person name="Kogle M.E."/>
            <person name="Wiebenga A."/>
            <person name="Kun R.S."/>
            <person name="Lubbers R.J."/>
            <person name="Makela M.R."/>
            <person name="Barry K."/>
            <person name="Chovatia M."/>
            <person name="Clum A."/>
            <person name="Daum C."/>
            <person name="Haridas S."/>
            <person name="He G."/>
            <person name="LaButti K."/>
            <person name="Lipzen A."/>
            <person name="Mondo S."/>
            <person name="Riley R."/>
            <person name="Salamov A."/>
            <person name="Simmons B.A."/>
            <person name="Magnuson J.K."/>
            <person name="Henrissat B."/>
            <person name="Mortensen U.H."/>
            <person name="Larsen T.O."/>
            <person name="Devries R.P."/>
            <person name="Grigoriev I.V."/>
            <person name="Machida M."/>
            <person name="Baker S.E."/>
            <person name="Andersen M.R."/>
        </authorList>
    </citation>
    <scope>NUCLEOTIDE SEQUENCE [LARGE SCALE GENOMIC DNA]</scope>
    <source>
        <strain evidence="2">CBS 130017</strain>
    </source>
</reference>
<evidence type="ECO:0000313" key="1">
    <source>
        <dbReference type="EMBL" id="KAE8332555.1"/>
    </source>
</evidence>
<evidence type="ECO:0000313" key="2">
    <source>
        <dbReference type="Proteomes" id="UP000325945"/>
    </source>
</evidence>
<dbReference type="SUPFAM" id="SSF57903">
    <property type="entry name" value="FYVE/PHD zinc finger"/>
    <property type="match status" value="1"/>
</dbReference>
<dbReference type="AlphaFoldDB" id="A0A5N6XH32"/>
<gene>
    <name evidence="1" type="ORF">BDV39DRAFT_216654</name>
</gene>
<name>A0A5N6XH32_9EURO</name>
<dbReference type="InterPro" id="IPR011011">
    <property type="entry name" value="Znf_FYVE_PHD"/>
</dbReference>
<dbReference type="EMBL" id="ML741765">
    <property type="protein sequence ID" value="KAE8332555.1"/>
    <property type="molecule type" value="Genomic_DNA"/>
</dbReference>
<sequence>MVTRGLWNLHVDGKWYRSFHPPWGSITSPDSPATLKAIRNIISATTFNDWEPVPFPTPLHIDLDYVYNIDKNLGILTITQWSGADDPSLITVEAVLRNVEDFLEQYSTQDDQTQSFAALKVDIGTPSSLNELQFGFFTDFVFLWKIYFDDVASWVGEPLLNTLAIGILRIAAWDFEVLLDTDTEEVPIKFYSVPKCPPDPVENAIQKARAFLDRNQSMRHGARVILISLSHVTLVGISGIFVQRSSTIPLIVNSAAMQPSPGFRMLASILSCSRKRPRARTETWEVNLPLEVFDRILEGLPPKDIISFAQASFAVEEWYYSSLPQLNGLHLRSFDFSIPCCLKQLWPNTDGAHCSLCYPWSHKKCVDRASERLDNEYICSECRQNKTCSILETGGIYGVYRKKKSRSGCKVAINGSTKILNLRLGKPASRRPELWLIRDMPVPPKAINYTIYFNGVFSGLADGLDE</sequence>
<organism evidence="1 2">
    <name type="scientific">Aspergillus sergii</name>
    <dbReference type="NCBI Taxonomy" id="1034303"/>
    <lineage>
        <taxon>Eukaryota</taxon>
        <taxon>Fungi</taxon>
        <taxon>Dikarya</taxon>
        <taxon>Ascomycota</taxon>
        <taxon>Pezizomycotina</taxon>
        <taxon>Eurotiomycetes</taxon>
        <taxon>Eurotiomycetidae</taxon>
        <taxon>Eurotiales</taxon>
        <taxon>Aspergillaceae</taxon>
        <taxon>Aspergillus</taxon>
        <taxon>Aspergillus subgen. Circumdati</taxon>
    </lineage>
</organism>
<keyword evidence="2" id="KW-1185">Reference proteome</keyword>
<proteinExistence type="predicted"/>